<dbReference type="SUPFAM" id="SSF56176">
    <property type="entry name" value="FAD-binding/transporter-associated domain-like"/>
    <property type="match status" value="1"/>
</dbReference>
<accession>A0AA40F589</accession>
<dbReference type="InterPro" id="IPR016169">
    <property type="entry name" value="FAD-bd_PCMH_sub2"/>
</dbReference>
<name>A0AA40F589_9PEZI</name>
<comment type="similarity">
    <text evidence="1">Belongs to the oxygen-dependent FAD-linked oxidoreductase family.</text>
</comment>
<dbReference type="InterPro" id="IPR036318">
    <property type="entry name" value="FAD-bd_PCMH-like_sf"/>
</dbReference>
<evidence type="ECO:0000313" key="5">
    <source>
        <dbReference type="EMBL" id="KAK0751252.1"/>
    </source>
</evidence>
<evidence type="ECO:0000256" key="1">
    <source>
        <dbReference type="ARBA" id="ARBA00005466"/>
    </source>
</evidence>
<gene>
    <name evidence="5" type="ORF">B0T18DRAFT_320494</name>
</gene>
<comment type="caution">
    <text evidence="5">The sequence shown here is derived from an EMBL/GenBank/DDBJ whole genome shotgun (WGS) entry which is preliminary data.</text>
</comment>
<evidence type="ECO:0000259" key="4">
    <source>
        <dbReference type="PROSITE" id="PS51387"/>
    </source>
</evidence>
<dbReference type="InterPro" id="IPR012951">
    <property type="entry name" value="BBE"/>
</dbReference>
<dbReference type="PANTHER" id="PTHR13878:SF91">
    <property type="entry name" value="FAD BINDING DOMAIN PROTEIN (AFU_ORTHOLOGUE AFUA_6G12070)-RELATED"/>
    <property type="match status" value="1"/>
</dbReference>
<dbReference type="Proteomes" id="UP001172155">
    <property type="component" value="Unassembled WGS sequence"/>
</dbReference>
<reference evidence="5" key="1">
    <citation type="submission" date="2023-06" db="EMBL/GenBank/DDBJ databases">
        <title>Genome-scale phylogeny and comparative genomics of the fungal order Sordariales.</title>
        <authorList>
            <consortium name="Lawrence Berkeley National Laboratory"/>
            <person name="Hensen N."/>
            <person name="Bonometti L."/>
            <person name="Westerberg I."/>
            <person name="Brannstrom I.O."/>
            <person name="Guillou S."/>
            <person name="Cros-Aarteil S."/>
            <person name="Calhoun S."/>
            <person name="Haridas S."/>
            <person name="Kuo A."/>
            <person name="Mondo S."/>
            <person name="Pangilinan J."/>
            <person name="Riley R."/>
            <person name="LaButti K."/>
            <person name="Andreopoulos B."/>
            <person name="Lipzen A."/>
            <person name="Chen C."/>
            <person name="Yanf M."/>
            <person name="Daum C."/>
            <person name="Ng V."/>
            <person name="Clum A."/>
            <person name="Steindorff A."/>
            <person name="Ohm R."/>
            <person name="Martin F."/>
            <person name="Silar P."/>
            <person name="Natvig D."/>
            <person name="Lalanne C."/>
            <person name="Gautier V."/>
            <person name="Ament-velasquez S.L."/>
            <person name="Kruys A."/>
            <person name="Hutchinson M.I."/>
            <person name="Powell A.J."/>
            <person name="Barry K."/>
            <person name="Miller A.N."/>
            <person name="Grigoriev I.V."/>
            <person name="Debuchy R."/>
            <person name="Gladieux P."/>
            <person name="Thoren M.H."/>
            <person name="Johannesson H."/>
        </authorList>
    </citation>
    <scope>NUCLEOTIDE SEQUENCE</scope>
    <source>
        <strain evidence="5">SMH3187-1</strain>
    </source>
</reference>
<protein>
    <recommendedName>
        <fullName evidence="4">FAD-binding PCMH-type domain-containing protein</fullName>
    </recommendedName>
</protein>
<evidence type="ECO:0000256" key="3">
    <source>
        <dbReference type="SAM" id="SignalP"/>
    </source>
</evidence>
<dbReference type="Gene3D" id="3.30.465.10">
    <property type="match status" value="2"/>
</dbReference>
<dbReference type="GO" id="GO:0071949">
    <property type="term" value="F:FAD binding"/>
    <property type="evidence" value="ECO:0007669"/>
    <property type="project" value="InterPro"/>
</dbReference>
<dbReference type="EMBL" id="JAUKUD010000002">
    <property type="protein sequence ID" value="KAK0751252.1"/>
    <property type="molecule type" value="Genomic_DNA"/>
</dbReference>
<dbReference type="AlphaFoldDB" id="A0AA40F589"/>
<keyword evidence="2" id="KW-0560">Oxidoreductase</keyword>
<evidence type="ECO:0000256" key="2">
    <source>
        <dbReference type="ARBA" id="ARBA00023002"/>
    </source>
</evidence>
<dbReference type="InterPro" id="IPR050432">
    <property type="entry name" value="FAD-linked_Oxidoreductases_BP"/>
</dbReference>
<dbReference type="PANTHER" id="PTHR13878">
    <property type="entry name" value="GULONOLACTONE OXIDASE"/>
    <property type="match status" value="1"/>
</dbReference>
<keyword evidence="3" id="KW-0732">Signal</keyword>
<sequence>MHIRSFGVVLSVALLTSGAYGKLKFESVQLADEDAAMFPAISFAKGDNKTSEAECRAFPGSPDWPSVPDWDNFNASISGALLYPVIPAAACYPGPDRDATKCDFLVRSASTSHFYIDDPLMTLTQWPQGNTCLPALNTTGNCTRGGFPEFVVNATTVKHVQAAVNFARNKNIRLIIKNKGHDFGGRSLGAGSLSIWVHHLDEFEYLPRFKKVKYNGPAARYGTGLEQFELFNNMARYNITMVGSGVRTISANGGWFAHGGHGHLTSLYGLGSDQALELGVVTADGEYVVADEEENTDLFYALRGGGPSTYGVVVSVVVKAYPPTTLSSSSLSIACNPPADTNSRAQFAPISTATNFVNNTNRFWEAVNIYFRYKETIVNNSGVDWDYLYPLGSGSFSFRVRITYPNTTAERAAELLQPLYDNYVKAGFNFLPFNRIETIPTPYASRISPPPSSNGLAASRYRSRLLPHANWASDDLFNKTMAAIRESVEVGGYNFHSLALGPSPRAAGWPGRGSSVNPAWRHAVLHACLMTQQGVSLTAQAARDEEARIQGYLSRWRELTPGAGAYLNEGDPGEPDWQQGFYGSNYGELLRIKKERDPWGVFWATTTVGSEAWEVRVVDGYPRSQNGRLCRAGKTRVVEGRSL</sequence>
<evidence type="ECO:0000313" key="6">
    <source>
        <dbReference type="Proteomes" id="UP001172155"/>
    </source>
</evidence>
<organism evidence="5 6">
    <name type="scientific">Schizothecium vesticola</name>
    <dbReference type="NCBI Taxonomy" id="314040"/>
    <lineage>
        <taxon>Eukaryota</taxon>
        <taxon>Fungi</taxon>
        <taxon>Dikarya</taxon>
        <taxon>Ascomycota</taxon>
        <taxon>Pezizomycotina</taxon>
        <taxon>Sordariomycetes</taxon>
        <taxon>Sordariomycetidae</taxon>
        <taxon>Sordariales</taxon>
        <taxon>Schizotheciaceae</taxon>
        <taxon>Schizothecium</taxon>
    </lineage>
</organism>
<dbReference type="Pfam" id="PF01565">
    <property type="entry name" value="FAD_binding_4"/>
    <property type="match status" value="1"/>
</dbReference>
<dbReference type="GO" id="GO:0016491">
    <property type="term" value="F:oxidoreductase activity"/>
    <property type="evidence" value="ECO:0007669"/>
    <property type="project" value="UniProtKB-KW"/>
</dbReference>
<feature type="chain" id="PRO_5041273987" description="FAD-binding PCMH-type domain-containing protein" evidence="3">
    <location>
        <begin position="22"/>
        <end position="643"/>
    </location>
</feature>
<feature type="domain" description="FAD-binding PCMH-type" evidence="4">
    <location>
        <begin position="144"/>
        <end position="323"/>
    </location>
</feature>
<feature type="signal peptide" evidence="3">
    <location>
        <begin position="1"/>
        <end position="21"/>
    </location>
</feature>
<dbReference type="InterPro" id="IPR016166">
    <property type="entry name" value="FAD-bd_PCMH"/>
</dbReference>
<proteinExistence type="inferred from homology"/>
<dbReference type="Pfam" id="PF08031">
    <property type="entry name" value="BBE"/>
    <property type="match status" value="1"/>
</dbReference>
<dbReference type="InterPro" id="IPR006094">
    <property type="entry name" value="Oxid_FAD_bind_N"/>
</dbReference>
<keyword evidence="6" id="KW-1185">Reference proteome</keyword>
<dbReference type="PROSITE" id="PS51387">
    <property type="entry name" value="FAD_PCMH"/>
    <property type="match status" value="1"/>
</dbReference>